<sequence length="104" mass="11879">MLISSKETSEVFKSALLKQNPAHYRHTVIIGPTSEFQNRAITDHGTRTRSLLLYRWIGGRRSTIDLSQQQKAVDITKTQRHFSIGHDISNETGIVLYKIIRTSI</sequence>
<dbReference type="EMBL" id="AVOT02038313">
    <property type="protein sequence ID" value="MBW0533171.1"/>
    <property type="molecule type" value="Genomic_DNA"/>
</dbReference>
<accession>A0A9Q3I7S9</accession>
<organism evidence="1 2">
    <name type="scientific">Austropuccinia psidii MF-1</name>
    <dbReference type="NCBI Taxonomy" id="1389203"/>
    <lineage>
        <taxon>Eukaryota</taxon>
        <taxon>Fungi</taxon>
        <taxon>Dikarya</taxon>
        <taxon>Basidiomycota</taxon>
        <taxon>Pucciniomycotina</taxon>
        <taxon>Pucciniomycetes</taxon>
        <taxon>Pucciniales</taxon>
        <taxon>Sphaerophragmiaceae</taxon>
        <taxon>Austropuccinia</taxon>
    </lineage>
</organism>
<gene>
    <name evidence="1" type="ORF">O181_072886</name>
</gene>
<name>A0A9Q3I7S9_9BASI</name>
<proteinExistence type="predicted"/>
<comment type="caution">
    <text evidence="1">The sequence shown here is derived from an EMBL/GenBank/DDBJ whole genome shotgun (WGS) entry which is preliminary data.</text>
</comment>
<dbReference type="Proteomes" id="UP000765509">
    <property type="component" value="Unassembled WGS sequence"/>
</dbReference>
<reference evidence="1" key="1">
    <citation type="submission" date="2021-03" db="EMBL/GenBank/DDBJ databases">
        <title>Draft genome sequence of rust myrtle Austropuccinia psidii MF-1, a brazilian biotype.</title>
        <authorList>
            <person name="Quecine M.C."/>
            <person name="Pachon D.M.R."/>
            <person name="Bonatelli M.L."/>
            <person name="Correr F.H."/>
            <person name="Franceschini L.M."/>
            <person name="Leite T.F."/>
            <person name="Margarido G.R.A."/>
            <person name="Almeida C.A."/>
            <person name="Ferrarezi J.A."/>
            <person name="Labate C.A."/>
        </authorList>
    </citation>
    <scope>NUCLEOTIDE SEQUENCE</scope>
    <source>
        <strain evidence="1">MF-1</strain>
    </source>
</reference>
<evidence type="ECO:0000313" key="2">
    <source>
        <dbReference type="Proteomes" id="UP000765509"/>
    </source>
</evidence>
<evidence type="ECO:0000313" key="1">
    <source>
        <dbReference type="EMBL" id="MBW0533171.1"/>
    </source>
</evidence>
<keyword evidence="2" id="KW-1185">Reference proteome</keyword>
<dbReference type="AlphaFoldDB" id="A0A9Q3I7S9"/>
<protein>
    <submittedName>
        <fullName evidence="1">Uncharacterized protein</fullName>
    </submittedName>
</protein>